<dbReference type="Proteomes" id="UP000585327">
    <property type="component" value="Unassembled WGS sequence"/>
</dbReference>
<feature type="domain" description="Alpha/beta hydrolase fold-3" evidence="3">
    <location>
        <begin position="87"/>
        <end position="288"/>
    </location>
</feature>
<dbReference type="Pfam" id="PF07859">
    <property type="entry name" value="Abhydrolase_3"/>
    <property type="match status" value="1"/>
</dbReference>
<evidence type="ECO:0000313" key="4">
    <source>
        <dbReference type="EMBL" id="MBA4723941.1"/>
    </source>
</evidence>
<reference evidence="4 5" key="1">
    <citation type="submission" date="2020-06" db="EMBL/GenBank/DDBJ databases">
        <title>Dysbiosis in marine aquaculture revealed through microbiome analysis: reverse ecology for environmental sustainability.</title>
        <authorList>
            <person name="Haro-Moreno J.M."/>
            <person name="Coutinho F.H."/>
            <person name="Zaragoza-Solas A."/>
            <person name="Picazo A."/>
            <person name="Almagro-Moreno S."/>
            <person name="Lopez-Perez M."/>
        </authorList>
    </citation>
    <scope>NUCLEOTIDE SEQUENCE [LARGE SCALE GENOMIC DNA]</scope>
    <source>
        <strain evidence="4">MCMED-G42</strain>
    </source>
</reference>
<gene>
    <name evidence="4" type="ORF">H2021_01870</name>
</gene>
<comment type="caution">
    <text evidence="4">The sequence shown here is derived from an EMBL/GenBank/DDBJ whole genome shotgun (WGS) entry which is preliminary data.</text>
</comment>
<name>A0A838YRH5_9GAMM</name>
<dbReference type="PANTHER" id="PTHR48081:SF8">
    <property type="entry name" value="ALPHA_BETA HYDROLASE FOLD-3 DOMAIN-CONTAINING PROTEIN-RELATED"/>
    <property type="match status" value="1"/>
</dbReference>
<dbReference type="EMBL" id="JACETM010000011">
    <property type="protein sequence ID" value="MBA4723941.1"/>
    <property type="molecule type" value="Genomic_DNA"/>
</dbReference>
<evidence type="ECO:0000259" key="3">
    <source>
        <dbReference type="Pfam" id="PF07859"/>
    </source>
</evidence>
<organism evidence="4 5">
    <name type="scientific">SAR86 cluster bacterium</name>
    <dbReference type="NCBI Taxonomy" id="2030880"/>
    <lineage>
        <taxon>Bacteria</taxon>
        <taxon>Pseudomonadati</taxon>
        <taxon>Pseudomonadota</taxon>
        <taxon>Gammaproteobacteria</taxon>
        <taxon>SAR86 cluster</taxon>
    </lineage>
</organism>
<dbReference type="Gene3D" id="3.40.50.1820">
    <property type="entry name" value="alpha/beta hydrolase"/>
    <property type="match status" value="1"/>
</dbReference>
<comment type="similarity">
    <text evidence="1">Belongs to the 'GDXG' lipolytic enzyme family.</text>
</comment>
<dbReference type="SUPFAM" id="SSF53474">
    <property type="entry name" value="alpha/beta-Hydrolases"/>
    <property type="match status" value="1"/>
</dbReference>
<dbReference type="PROSITE" id="PS01173">
    <property type="entry name" value="LIPASE_GDXG_HIS"/>
    <property type="match status" value="1"/>
</dbReference>
<keyword evidence="2 4" id="KW-0378">Hydrolase</keyword>
<accession>A0A838YRH5</accession>
<dbReference type="InterPro" id="IPR013094">
    <property type="entry name" value="AB_hydrolase_3"/>
</dbReference>
<protein>
    <submittedName>
        <fullName evidence="4">Alpha/beta hydrolase</fullName>
    </submittedName>
</protein>
<dbReference type="InterPro" id="IPR002168">
    <property type="entry name" value="Lipase_GDXG_HIS_AS"/>
</dbReference>
<evidence type="ECO:0000256" key="1">
    <source>
        <dbReference type="ARBA" id="ARBA00010515"/>
    </source>
</evidence>
<proteinExistence type="inferred from homology"/>
<dbReference type="InterPro" id="IPR029058">
    <property type="entry name" value="AB_hydrolase_fold"/>
</dbReference>
<sequence length="311" mass="35426">MFNSIIYRGHALDDQTKFFLKLIPIKNLKDEDESKIKSIRQAYEDRSSFINTAAKPIQDVSFTDIELMDGLILRKYSPRKKYTKKSILYFHGGGYAFGSINTHHNIVQYYSSYLGADIYSLNYSLSPENKYPKALNEAVAAYSWLLDNVSNEVSICGDSAGGHLAASLTNKLIKESLSLPCSQLLIYPMISPKCNFSSYEDLSSGFFLTASNMRWIWKKFVDKKISFEDPSCDLLKTNPISTEFPETLIITAGFDVLCDEAEKYAYLLHEKSINIRQLHYPSLIHGFASMSRLRKAKIAVDNFLDDYKKIL</sequence>
<dbReference type="PANTHER" id="PTHR48081">
    <property type="entry name" value="AB HYDROLASE SUPERFAMILY PROTEIN C4A8.06C"/>
    <property type="match status" value="1"/>
</dbReference>
<evidence type="ECO:0000313" key="5">
    <source>
        <dbReference type="Proteomes" id="UP000585327"/>
    </source>
</evidence>
<dbReference type="InterPro" id="IPR050300">
    <property type="entry name" value="GDXG_lipolytic_enzyme"/>
</dbReference>
<dbReference type="GO" id="GO:0016787">
    <property type="term" value="F:hydrolase activity"/>
    <property type="evidence" value="ECO:0007669"/>
    <property type="project" value="UniProtKB-KW"/>
</dbReference>
<dbReference type="AlphaFoldDB" id="A0A838YRH5"/>
<evidence type="ECO:0000256" key="2">
    <source>
        <dbReference type="ARBA" id="ARBA00022801"/>
    </source>
</evidence>